<name>A0A2Z2NLB9_9GAMM</name>
<sequence length="533" mass="59395">MDDSINQSHHEHADTTSHVQDEIEVETDNSHIPFGTDSFDAEARESFGRNLRLFMSLTDGSTIAPQTEHAGKAMPDEVPAIALRLKQLGQDLSSGMADQLELLVRFDNLGGWKSSGSRHCVAWMNLEMGISPALAWEYLRVGRKLQALPITRALFSGGRLTWSIVRLLSRVANEDNEALLCHTALDAAVSDVERLCNEYRWQQDADQYSSDGENARSLQQIETRSFSWNTVSNGNTLIKLALPPEVAQAFLNGIEQSLAQLEETDASMSQRRADAAVLMAENSLQNAGREMATADRYQVIVSVDESELNTSNASTPGKRPTVQNAGPIATDTARRLACDCSVSTVTLKNGEPIDIGRKSRLWPAAMARAIKNRDQHCQYPGCTQTRHLQIHHIHHWADGGTTSVENGACLCAFHHTIVHKGGYRIERINDHPDGYKESFHRQQATRQNINDIESLLRNSHDSFEKVRELSPTRFRFRVVNQEGQDIRDTNDSSGRQNPSPSDTHSTGVERSFYPPWPGVAEKAPPYRVSELCF</sequence>
<dbReference type="OrthoDB" id="5800863at2"/>
<dbReference type="Pfam" id="PF02720">
    <property type="entry name" value="DUF222"/>
    <property type="match status" value="1"/>
</dbReference>
<protein>
    <recommendedName>
        <fullName evidence="2">HNH nuclease domain-containing protein</fullName>
    </recommendedName>
</protein>
<feature type="region of interest" description="Disordered" evidence="1">
    <location>
        <begin position="480"/>
        <end position="516"/>
    </location>
</feature>
<proteinExistence type="predicted"/>
<organism evidence="3 4">
    <name type="scientific">Granulosicoccus antarcticus IMCC3135</name>
    <dbReference type="NCBI Taxonomy" id="1192854"/>
    <lineage>
        <taxon>Bacteria</taxon>
        <taxon>Pseudomonadati</taxon>
        <taxon>Pseudomonadota</taxon>
        <taxon>Gammaproteobacteria</taxon>
        <taxon>Chromatiales</taxon>
        <taxon>Granulosicoccaceae</taxon>
        <taxon>Granulosicoccus</taxon>
    </lineage>
</organism>
<dbReference type="InterPro" id="IPR003615">
    <property type="entry name" value="HNH_nuc"/>
</dbReference>
<gene>
    <name evidence="3" type="ORF">IMCC3135_10750</name>
</gene>
<dbReference type="Proteomes" id="UP000250079">
    <property type="component" value="Chromosome"/>
</dbReference>
<keyword evidence="4" id="KW-1185">Reference proteome</keyword>
<dbReference type="Gene3D" id="1.10.30.50">
    <property type="match status" value="1"/>
</dbReference>
<feature type="compositionally biased region" description="Basic and acidic residues" evidence="1">
    <location>
        <begin position="8"/>
        <end position="20"/>
    </location>
</feature>
<dbReference type="RefSeq" id="WP_088917576.1">
    <property type="nucleotide sequence ID" value="NZ_CP018632.1"/>
</dbReference>
<evidence type="ECO:0000313" key="4">
    <source>
        <dbReference type="Proteomes" id="UP000250079"/>
    </source>
</evidence>
<dbReference type="SMART" id="SM00507">
    <property type="entry name" value="HNHc"/>
    <property type="match status" value="1"/>
</dbReference>
<feature type="domain" description="HNH nuclease" evidence="2">
    <location>
        <begin position="365"/>
        <end position="416"/>
    </location>
</feature>
<accession>A0A2Z2NLB9</accession>
<dbReference type="InterPro" id="IPR003870">
    <property type="entry name" value="DUF222"/>
</dbReference>
<dbReference type="AlphaFoldDB" id="A0A2Z2NLB9"/>
<reference evidence="3 4" key="1">
    <citation type="submission" date="2016-12" db="EMBL/GenBank/DDBJ databases">
        <authorList>
            <person name="Song W.-J."/>
            <person name="Kurnit D.M."/>
        </authorList>
    </citation>
    <scope>NUCLEOTIDE SEQUENCE [LARGE SCALE GENOMIC DNA]</scope>
    <source>
        <strain evidence="3 4">IMCC3135</strain>
    </source>
</reference>
<evidence type="ECO:0000259" key="2">
    <source>
        <dbReference type="SMART" id="SM00507"/>
    </source>
</evidence>
<dbReference type="EMBL" id="CP018632">
    <property type="protein sequence ID" value="ASJ72242.1"/>
    <property type="molecule type" value="Genomic_DNA"/>
</dbReference>
<dbReference type="KEGG" id="gai:IMCC3135_10750"/>
<feature type="compositionally biased region" description="Polar residues" evidence="1">
    <location>
        <begin position="491"/>
        <end position="508"/>
    </location>
</feature>
<evidence type="ECO:0000313" key="3">
    <source>
        <dbReference type="EMBL" id="ASJ72242.1"/>
    </source>
</evidence>
<dbReference type="CDD" id="cd00085">
    <property type="entry name" value="HNHc"/>
    <property type="match status" value="1"/>
</dbReference>
<feature type="region of interest" description="Disordered" evidence="1">
    <location>
        <begin position="1"/>
        <end position="20"/>
    </location>
</feature>
<evidence type="ECO:0000256" key="1">
    <source>
        <dbReference type="SAM" id="MobiDB-lite"/>
    </source>
</evidence>